<evidence type="ECO:0008006" key="3">
    <source>
        <dbReference type="Google" id="ProtNLM"/>
    </source>
</evidence>
<proteinExistence type="predicted"/>
<dbReference type="Gramene" id="TVU26615">
    <property type="protein sequence ID" value="TVU26615"/>
    <property type="gene ID" value="EJB05_29169"/>
</dbReference>
<organism evidence="1 2">
    <name type="scientific">Eragrostis curvula</name>
    <name type="common">weeping love grass</name>
    <dbReference type="NCBI Taxonomy" id="38414"/>
    <lineage>
        <taxon>Eukaryota</taxon>
        <taxon>Viridiplantae</taxon>
        <taxon>Streptophyta</taxon>
        <taxon>Embryophyta</taxon>
        <taxon>Tracheophyta</taxon>
        <taxon>Spermatophyta</taxon>
        <taxon>Magnoliopsida</taxon>
        <taxon>Liliopsida</taxon>
        <taxon>Poales</taxon>
        <taxon>Poaceae</taxon>
        <taxon>PACMAD clade</taxon>
        <taxon>Chloridoideae</taxon>
        <taxon>Eragrostideae</taxon>
        <taxon>Eragrostidinae</taxon>
        <taxon>Eragrostis</taxon>
    </lineage>
</organism>
<protein>
    <recommendedName>
        <fullName evidence="3">Peptidase S1 domain-containing protein</fullName>
    </recommendedName>
</protein>
<reference evidence="1 2" key="1">
    <citation type="journal article" date="2019" name="Sci. Rep.">
        <title>A high-quality genome of Eragrostis curvula grass provides insights into Poaceae evolution and supports new strategies to enhance forage quality.</title>
        <authorList>
            <person name="Carballo J."/>
            <person name="Santos B.A.C.M."/>
            <person name="Zappacosta D."/>
            <person name="Garbus I."/>
            <person name="Selva J.P."/>
            <person name="Gallo C.A."/>
            <person name="Diaz A."/>
            <person name="Albertini E."/>
            <person name="Caccamo M."/>
            <person name="Echenique V."/>
        </authorList>
    </citation>
    <scope>NUCLEOTIDE SEQUENCE [LARGE SCALE GENOMIC DNA]</scope>
    <source>
        <strain evidence="2">cv. Victoria</strain>
        <tissue evidence="1">Leaf</tissue>
    </source>
</reference>
<dbReference type="InterPro" id="IPR009003">
    <property type="entry name" value="Peptidase_S1_PA"/>
</dbReference>
<dbReference type="PANTHER" id="PTHR18868">
    <property type="entry name" value="OS07G0665300 PROTEIN-RELATED"/>
    <property type="match status" value="1"/>
</dbReference>
<dbReference type="Proteomes" id="UP000324897">
    <property type="component" value="Chromosome 2"/>
</dbReference>
<dbReference type="PANTHER" id="PTHR18868:SF49">
    <property type="entry name" value="OS11G0147200 PROTEIN"/>
    <property type="match status" value="1"/>
</dbReference>
<accession>A0A5J9USV9</accession>
<name>A0A5J9USV9_9POAL</name>
<dbReference type="SUPFAM" id="SSF50494">
    <property type="entry name" value="Trypsin-like serine proteases"/>
    <property type="match status" value="2"/>
</dbReference>
<dbReference type="OrthoDB" id="681969at2759"/>
<keyword evidence="2" id="KW-1185">Reference proteome</keyword>
<evidence type="ECO:0000313" key="2">
    <source>
        <dbReference type="Proteomes" id="UP000324897"/>
    </source>
</evidence>
<evidence type="ECO:0000313" key="1">
    <source>
        <dbReference type="EMBL" id="TVU26615.1"/>
    </source>
</evidence>
<comment type="caution">
    <text evidence="1">The sequence shown here is derived from an EMBL/GenBank/DDBJ whole genome shotgun (WGS) entry which is preliminary data.</text>
</comment>
<dbReference type="AlphaFoldDB" id="A0A5J9USV9"/>
<dbReference type="EMBL" id="RWGY01000013">
    <property type="protein sequence ID" value="TVU26615.1"/>
    <property type="molecule type" value="Genomic_DNA"/>
</dbReference>
<sequence>MIHCLLDSNQSAEIEFSEEEVSHLSKSVVSIALFAGHIVLFACSGIAVERAGCITRFLTTASLVKALNDNRKGPDRLKIEVRHEDNVVIGFWGEYDLDHNVASVNIKDIPDLHAVPFTNMLKKSPPHSKFVSLGRDISGKLLVTSGIWNGDSKGPGYKLMLSTCKMSKDCEGGPVFGYDKNYIGMNLSIGAEGTIFLPTIRIFQRLVRCKSLREIEFPPHVGERLTSENDSHQEEMLLVFTFVICMQMLSAIICMGIWNSEVILSVQNLDQMLWHLQIEVLLNNRQRVEGTLQHYNLHYNVALVGVKDSCAPQPAKIQHQWHESCELLAVGRNFTSGSLMGARGRRFPTVVTHDCRFLEYSRCRISKAGIGGPLLAFDGKFIGMNFYDEGVEGTPFLSWSEILNVLEHFKTKRIVAEVGHDTYSSHVLDWTIVGDRSVCPNRWPVPKPY</sequence>
<gene>
    <name evidence="1" type="ORF">EJB05_29169</name>
</gene>
<dbReference type="Gene3D" id="2.40.10.120">
    <property type="match status" value="1"/>
</dbReference>